<dbReference type="OrthoDB" id="1119469at2"/>
<dbReference type="AlphaFoldDB" id="A0A098S5L1"/>
<reference evidence="3 4" key="1">
    <citation type="journal article" date="2014" name="Int. J. Syst. Evol. Microbiol.">
        <title>Phaeodactylibacter xiamenensis gen. nov., sp. nov., a member of the family Saprospiraceae isolated from the marine alga Phaeodactylum tricornutum.</title>
        <authorList>
            <person name="Chen Z.Jr."/>
            <person name="Lei X."/>
            <person name="Lai Q."/>
            <person name="Li Y."/>
            <person name="Zhang B."/>
            <person name="Zhang J."/>
            <person name="Zhang H."/>
            <person name="Yang L."/>
            <person name="Zheng W."/>
            <person name="Tian Y."/>
            <person name="Yu Z."/>
            <person name="Xu H.Jr."/>
            <person name="Zheng T."/>
        </authorList>
    </citation>
    <scope>NUCLEOTIDE SEQUENCE [LARGE SCALE GENOMIC DNA]</scope>
    <source>
        <strain evidence="3 4">KD52</strain>
    </source>
</reference>
<feature type="transmembrane region" description="Helical" evidence="2">
    <location>
        <begin position="31"/>
        <end position="51"/>
    </location>
</feature>
<evidence type="ECO:0000313" key="3">
    <source>
        <dbReference type="EMBL" id="KGE87103.1"/>
    </source>
</evidence>
<keyword evidence="1" id="KW-0802">TPR repeat</keyword>
<dbReference type="PROSITE" id="PS50005">
    <property type="entry name" value="TPR"/>
    <property type="match status" value="1"/>
</dbReference>
<dbReference type="InterPro" id="IPR011990">
    <property type="entry name" value="TPR-like_helical_dom_sf"/>
</dbReference>
<proteinExistence type="predicted"/>
<keyword evidence="2" id="KW-1133">Transmembrane helix</keyword>
<evidence type="ECO:0000256" key="1">
    <source>
        <dbReference type="PROSITE-ProRule" id="PRU00339"/>
    </source>
</evidence>
<name>A0A098S5L1_9BACT</name>
<dbReference type="SUPFAM" id="SSF48452">
    <property type="entry name" value="TPR-like"/>
    <property type="match status" value="1"/>
</dbReference>
<keyword evidence="2" id="KW-0812">Transmembrane</keyword>
<dbReference type="Gene3D" id="1.25.40.10">
    <property type="entry name" value="Tetratricopeptide repeat domain"/>
    <property type="match status" value="1"/>
</dbReference>
<dbReference type="SMART" id="SM00028">
    <property type="entry name" value="TPR"/>
    <property type="match status" value="2"/>
</dbReference>
<evidence type="ECO:0000256" key="2">
    <source>
        <dbReference type="SAM" id="Phobius"/>
    </source>
</evidence>
<keyword evidence="2" id="KW-0472">Membrane</keyword>
<dbReference type="RefSeq" id="WP_152605075.1">
    <property type="nucleotide sequence ID" value="NZ_JBKAGJ010000015.1"/>
</dbReference>
<sequence>MATVYLRYLLIGLFFILGAVLQFRLGISQAWYLYLGGVLLLLTQAFMGNVWTAHSLLKRGKAADAEKVLDQVWFPGLLLRRNRAYYYFSLGLIYLQRKDMAPASEMLTEAIELGLEHPNDSALACLNLAHIHYVQMRPEQARHWMKQARSFPSNDLLVKENLQKLEQALAARNN</sequence>
<protein>
    <submittedName>
        <fullName evidence="3">Uncharacterized protein</fullName>
    </submittedName>
</protein>
<feature type="repeat" description="TPR" evidence="1">
    <location>
        <begin position="84"/>
        <end position="117"/>
    </location>
</feature>
<dbReference type="EMBL" id="JPOS01000038">
    <property type="protein sequence ID" value="KGE87103.1"/>
    <property type="molecule type" value="Genomic_DNA"/>
</dbReference>
<dbReference type="Proteomes" id="UP000029736">
    <property type="component" value="Unassembled WGS sequence"/>
</dbReference>
<comment type="caution">
    <text evidence="3">The sequence shown here is derived from an EMBL/GenBank/DDBJ whole genome shotgun (WGS) entry which is preliminary data.</text>
</comment>
<organism evidence="3 4">
    <name type="scientific">Phaeodactylibacter xiamenensis</name>
    <dbReference type="NCBI Taxonomy" id="1524460"/>
    <lineage>
        <taxon>Bacteria</taxon>
        <taxon>Pseudomonadati</taxon>
        <taxon>Bacteroidota</taxon>
        <taxon>Saprospiria</taxon>
        <taxon>Saprospirales</taxon>
        <taxon>Haliscomenobacteraceae</taxon>
        <taxon>Phaeodactylibacter</taxon>
    </lineage>
</organism>
<evidence type="ECO:0000313" key="4">
    <source>
        <dbReference type="Proteomes" id="UP000029736"/>
    </source>
</evidence>
<gene>
    <name evidence="3" type="ORF">IX84_15665</name>
</gene>
<accession>A0A098S5L1</accession>
<dbReference type="InterPro" id="IPR019734">
    <property type="entry name" value="TPR_rpt"/>
</dbReference>
<dbReference type="STRING" id="1524460.IX84_15665"/>
<feature type="transmembrane region" description="Helical" evidence="2">
    <location>
        <begin position="5"/>
        <end position="25"/>
    </location>
</feature>
<keyword evidence="4" id="KW-1185">Reference proteome</keyword>